<evidence type="ECO:0000313" key="3">
    <source>
        <dbReference type="Proteomes" id="UP000318626"/>
    </source>
</evidence>
<dbReference type="KEGG" id="bvo:Pan97_34850"/>
<feature type="region of interest" description="Disordered" evidence="1">
    <location>
        <begin position="37"/>
        <end position="64"/>
    </location>
</feature>
<reference evidence="3" key="1">
    <citation type="submission" date="2019-02" db="EMBL/GenBank/DDBJ databases">
        <title>Deep-cultivation of Planctomycetes and their phenomic and genomic characterization uncovers novel biology.</title>
        <authorList>
            <person name="Wiegand S."/>
            <person name="Jogler M."/>
            <person name="Boedeker C."/>
            <person name="Pinto D."/>
            <person name="Vollmers J."/>
            <person name="Rivas-Marin E."/>
            <person name="Kohn T."/>
            <person name="Peeters S.H."/>
            <person name="Heuer A."/>
            <person name="Rast P."/>
            <person name="Oberbeckmann S."/>
            <person name="Bunk B."/>
            <person name="Jeske O."/>
            <person name="Meyerdierks A."/>
            <person name="Storesund J.E."/>
            <person name="Kallscheuer N."/>
            <person name="Luecker S."/>
            <person name="Lage O.M."/>
            <person name="Pohl T."/>
            <person name="Merkel B.J."/>
            <person name="Hornburger P."/>
            <person name="Mueller R.-W."/>
            <person name="Bruemmer F."/>
            <person name="Labrenz M."/>
            <person name="Spormann A.M."/>
            <person name="Op den Camp H."/>
            <person name="Overmann J."/>
            <person name="Amann R."/>
            <person name="Jetten M.S.M."/>
            <person name="Mascher T."/>
            <person name="Medema M.H."/>
            <person name="Devos D.P."/>
            <person name="Kaster A.-K."/>
            <person name="Ovreas L."/>
            <person name="Rohde M."/>
            <person name="Galperin M.Y."/>
            <person name="Jogler C."/>
        </authorList>
    </citation>
    <scope>NUCLEOTIDE SEQUENCE [LARGE SCALE GENOMIC DNA]</scope>
    <source>
        <strain evidence="3">Pan97</strain>
    </source>
</reference>
<dbReference type="AlphaFoldDB" id="A0A518CB20"/>
<accession>A0A518CB20</accession>
<sequence length="135" mass="15591">MWLIEEHPGAASIDCDDCAKWIYDLETGQKATVRVGPERKEEFQPRPSGVPTPCSTCPKKSPENAKECTLSRKNYRTYQFWRMCNASHFHYMPEHLANDPIVARNFAALADVRVQIDENRRNKLFQFLLTGKTTE</sequence>
<evidence type="ECO:0000256" key="1">
    <source>
        <dbReference type="SAM" id="MobiDB-lite"/>
    </source>
</evidence>
<name>A0A518CB20_9BACT</name>
<organism evidence="2 3">
    <name type="scientific">Bremerella volcania</name>
    <dbReference type="NCBI Taxonomy" id="2527984"/>
    <lineage>
        <taxon>Bacteria</taxon>
        <taxon>Pseudomonadati</taxon>
        <taxon>Planctomycetota</taxon>
        <taxon>Planctomycetia</taxon>
        <taxon>Pirellulales</taxon>
        <taxon>Pirellulaceae</taxon>
        <taxon>Bremerella</taxon>
    </lineage>
</organism>
<keyword evidence="3" id="KW-1185">Reference proteome</keyword>
<evidence type="ECO:0000313" key="2">
    <source>
        <dbReference type="EMBL" id="QDU76436.1"/>
    </source>
</evidence>
<gene>
    <name evidence="2" type="ORF">Pan97_34850</name>
</gene>
<proteinExistence type="predicted"/>
<dbReference type="EMBL" id="CP036289">
    <property type="protein sequence ID" value="QDU76436.1"/>
    <property type="molecule type" value="Genomic_DNA"/>
</dbReference>
<dbReference type="Proteomes" id="UP000318626">
    <property type="component" value="Chromosome"/>
</dbReference>
<protein>
    <submittedName>
        <fullName evidence="2">Uncharacterized protein</fullName>
    </submittedName>
</protein>